<dbReference type="Proteomes" id="UP000466864">
    <property type="component" value="Unassembled WGS sequence"/>
</dbReference>
<name>A0A7X2PA83_9FIRM</name>
<dbReference type="EMBL" id="VUMV01000015">
    <property type="protein sequence ID" value="MST83072.1"/>
    <property type="molecule type" value="Genomic_DNA"/>
</dbReference>
<keyword evidence="1" id="KW-0472">Membrane</keyword>
<evidence type="ECO:0000256" key="1">
    <source>
        <dbReference type="SAM" id="Phobius"/>
    </source>
</evidence>
<keyword evidence="1" id="KW-0812">Transmembrane</keyword>
<feature type="transmembrane region" description="Helical" evidence="1">
    <location>
        <begin position="109"/>
        <end position="130"/>
    </location>
</feature>
<keyword evidence="3" id="KW-1185">Reference proteome</keyword>
<dbReference type="AlphaFoldDB" id="A0A7X2PA83"/>
<sequence length="140" mass="15716">MLTTVVGAIFILSVSLMIAYEIYAFAAFRTRKEAECTEVQALTTGKGKHQKTTYRAVFSFLQGEEKKQSSLNREVGQKEFQVGSRYNIWIRRSHPAICVESRKKIGVTLAVLCLVEIGMIAFVMHMYSAADLANTLMQLS</sequence>
<reference evidence="2 3" key="1">
    <citation type="submission" date="2019-08" db="EMBL/GenBank/DDBJ databases">
        <title>In-depth cultivation of the pig gut microbiome towards novel bacterial diversity and tailored functional studies.</title>
        <authorList>
            <person name="Wylensek D."/>
            <person name="Hitch T.C.A."/>
            <person name="Clavel T."/>
        </authorList>
    </citation>
    <scope>NUCLEOTIDE SEQUENCE [LARGE SCALE GENOMIC DNA]</scope>
    <source>
        <strain evidence="2 3">Oil+RF-744-WCA-WT-13</strain>
    </source>
</reference>
<accession>A0A7X2PA83</accession>
<dbReference type="RefSeq" id="WP_154458976.1">
    <property type="nucleotide sequence ID" value="NZ_VUMV01000015.1"/>
</dbReference>
<comment type="caution">
    <text evidence="2">The sequence shown here is derived from an EMBL/GenBank/DDBJ whole genome shotgun (WGS) entry which is preliminary data.</text>
</comment>
<gene>
    <name evidence="2" type="ORF">FYJ60_12280</name>
</gene>
<keyword evidence="1" id="KW-1133">Transmembrane helix</keyword>
<proteinExistence type="predicted"/>
<evidence type="ECO:0000313" key="2">
    <source>
        <dbReference type="EMBL" id="MST83072.1"/>
    </source>
</evidence>
<feature type="transmembrane region" description="Helical" evidence="1">
    <location>
        <begin position="6"/>
        <end position="26"/>
    </location>
</feature>
<organism evidence="2 3">
    <name type="scientific">Bilifractor porci</name>
    <dbReference type="NCBI Taxonomy" id="2606636"/>
    <lineage>
        <taxon>Bacteria</taxon>
        <taxon>Bacillati</taxon>
        <taxon>Bacillota</taxon>
        <taxon>Clostridia</taxon>
        <taxon>Lachnospirales</taxon>
        <taxon>Lachnospiraceae</taxon>
        <taxon>Bilifractor</taxon>
    </lineage>
</organism>
<evidence type="ECO:0000313" key="3">
    <source>
        <dbReference type="Proteomes" id="UP000466864"/>
    </source>
</evidence>
<protein>
    <submittedName>
        <fullName evidence="2">Uncharacterized protein</fullName>
    </submittedName>
</protein>